<accession>H2J456</accession>
<dbReference type="CDD" id="cd00609">
    <property type="entry name" value="AAT_like"/>
    <property type="match status" value="1"/>
</dbReference>
<sequence length="388" mass="45455">MEFVERKNTNSIKWDWKDWKTDLFFDNEVIPMWVADMDFKAPEEVIKALQKRIDHGVFGYTYEPKSLKENIINWLEYKHSWKVKKDWILSEHGVIPSLNFSIMLFTKPKDNILIQTPVYPPFMSSVKNNNRNLLINELVLKNNKYEIDFEDLEEKLKNSKMFILCSPHNPVGRVWTKEELEKIGELCIKHDVLIVSDEIHADLVFKNSKHIPIASLSDEIAERTITLMAPSKTFNIAGFHYSFAIIKNEKLRNTFEAWIQKAGLYLQNISSLVAAEAAYKHGKDWLNEVMEYIEENYKFVKSYFEKNIPQVKVIDSDGTFLVWLDFRELNMKQDDLKRFLERKAKVGFNSGDTFGPGGEGFMRMNIATSREIVERACKQIEYAINKLN</sequence>
<keyword evidence="8" id="KW-1185">Reference proteome</keyword>
<dbReference type="PANTHER" id="PTHR43525">
    <property type="entry name" value="PROTEIN MALY"/>
    <property type="match status" value="1"/>
</dbReference>
<dbReference type="InterPro" id="IPR015424">
    <property type="entry name" value="PyrdxlP-dep_Trfase"/>
</dbReference>
<dbReference type="SUPFAM" id="SSF53383">
    <property type="entry name" value="PLP-dependent transferases"/>
    <property type="match status" value="1"/>
</dbReference>
<dbReference type="Proteomes" id="UP000007161">
    <property type="component" value="Chromosome"/>
</dbReference>
<dbReference type="InterPro" id="IPR004839">
    <property type="entry name" value="Aminotransferase_I/II_large"/>
</dbReference>
<evidence type="ECO:0000256" key="1">
    <source>
        <dbReference type="ARBA" id="ARBA00001933"/>
    </source>
</evidence>
<evidence type="ECO:0000256" key="4">
    <source>
        <dbReference type="ARBA" id="ARBA00023239"/>
    </source>
</evidence>
<dbReference type="InterPro" id="IPR051798">
    <property type="entry name" value="Class-II_PLP-Dep_Aminotrans"/>
</dbReference>
<feature type="domain" description="Aminotransferase class I/classII large" evidence="6">
    <location>
        <begin position="31"/>
        <end position="380"/>
    </location>
</feature>
<dbReference type="InterPro" id="IPR015421">
    <property type="entry name" value="PyrdxlP-dep_Trfase_major"/>
</dbReference>
<dbReference type="Pfam" id="PF00155">
    <property type="entry name" value="Aminotran_1_2"/>
    <property type="match status" value="1"/>
</dbReference>
<dbReference type="PANTHER" id="PTHR43525:SF1">
    <property type="entry name" value="PROTEIN MALY"/>
    <property type="match status" value="1"/>
</dbReference>
<evidence type="ECO:0000313" key="7">
    <source>
        <dbReference type="EMBL" id="AEX85871.1"/>
    </source>
</evidence>
<dbReference type="EMBL" id="CP003257">
    <property type="protein sequence ID" value="AEX85871.1"/>
    <property type="molecule type" value="Genomic_DNA"/>
</dbReference>
<evidence type="ECO:0000256" key="2">
    <source>
        <dbReference type="ARBA" id="ARBA00012224"/>
    </source>
</evidence>
<keyword evidence="4" id="KW-0456">Lyase</keyword>
<dbReference type="GO" id="GO:0030170">
    <property type="term" value="F:pyridoxal phosphate binding"/>
    <property type="evidence" value="ECO:0007669"/>
    <property type="project" value="InterPro"/>
</dbReference>
<dbReference type="AlphaFoldDB" id="H2J456"/>
<proteinExistence type="inferred from homology"/>
<dbReference type="eggNOG" id="COG1168">
    <property type="taxonomic scope" value="Bacteria"/>
</dbReference>
<name>H2J456_MARPK</name>
<dbReference type="GO" id="GO:0047804">
    <property type="term" value="F:cysteine-S-conjugate beta-lyase activity"/>
    <property type="evidence" value="ECO:0007669"/>
    <property type="project" value="UniProtKB-EC"/>
</dbReference>
<dbReference type="InterPro" id="IPR015422">
    <property type="entry name" value="PyrdxlP-dep_Trfase_small"/>
</dbReference>
<evidence type="ECO:0000256" key="3">
    <source>
        <dbReference type="ARBA" id="ARBA00022898"/>
    </source>
</evidence>
<reference evidence="7 8" key="1">
    <citation type="journal article" date="2012" name="J. Bacteriol.">
        <title>Complete Genome Sequence of the Thermophilic, Piezophilic, Heterotrophic Bacterium Marinitoga piezophila KA3.</title>
        <authorList>
            <person name="Lucas S."/>
            <person name="Han J."/>
            <person name="Lapidus A."/>
            <person name="Cheng J.F."/>
            <person name="Goodwin L.A."/>
            <person name="Pitluck S."/>
            <person name="Peters L."/>
            <person name="Mikhailova N."/>
            <person name="Teshima H."/>
            <person name="Detter J.C."/>
            <person name="Han C."/>
            <person name="Tapia R."/>
            <person name="Land M."/>
            <person name="Hauser L."/>
            <person name="Kyrpides N.C."/>
            <person name="Ivanova N."/>
            <person name="Pagani I."/>
            <person name="Vannier P."/>
            <person name="Oger P."/>
            <person name="Bartlett D.H."/>
            <person name="Noll K.M."/>
            <person name="Woyke T."/>
            <person name="Jebbar M."/>
        </authorList>
    </citation>
    <scope>NUCLEOTIDE SEQUENCE [LARGE SCALE GENOMIC DNA]</scope>
    <source>
        <strain evidence="8">DSM 14283 / JCM 11233 / KA3</strain>
    </source>
</reference>
<gene>
    <name evidence="7" type="ordered locus">Marpi_1476</name>
</gene>
<comment type="cofactor">
    <cofactor evidence="1">
        <name>pyridoxal 5'-phosphate</name>
        <dbReference type="ChEBI" id="CHEBI:597326"/>
    </cofactor>
</comment>
<dbReference type="RefSeq" id="WP_014296942.1">
    <property type="nucleotide sequence ID" value="NC_016751.1"/>
</dbReference>
<protein>
    <recommendedName>
        <fullName evidence="2">cysteine-S-conjugate beta-lyase</fullName>
        <ecNumber evidence="2">4.4.1.13</ecNumber>
    </recommendedName>
</protein>
<reference evidence="8" key="2">
    <citation type="submission" date="2012-01" db="EMBL/GenBank/DDBJ databases">
        <title>Complete sequence of chromosome of Marinitoga piezophila KA3.</title>
        <authorList>
            <person name="Lucas S."/>
            <person name="Han J."/>
            <person name="Lapidus A."/>
            <person name="Cheng J.-F."/>
            <person name="Goodwin L."/>
            <person name="Pitluck S."/>
            <person name="Peters L."/>
            <person name="Mikhailova N."/>
            <person name="Teshima H."/>
            <person name="Detter J.C."/>
            <person name="Han C."/>
            <person name="Tapia R."/>
            <person name="Land M."/>
            <person name="Hauser L."/>
            <person name="Kyrpides N."/>
            <person name="Ivanova N."/>
            <person name="Pagani I."/>
            <person name="Jebbar M."/>
            <person name="Vannier P."/>
            <person name="Oger P."/>
            <person name="Cario A."/>
            <person name="Bartlett D."/>
            <person name="Noll K.M."/>
            <person name="Woyke T."/>
        </authorList>
    </citation>
    <scope>NUCLEOTIDE SEQUENCE [LARGE SCALE GENOMIC DNA]</scope>
    <source>
        <strain evidence="8">DSM 14283 / JCM 11233 / KA3</strain>
    </source>
</reference>
<organism evidence="7 8">
    <name type="scientific">Marinitoga piezophila (strain DSM 14283 / JCM 11233 / KA3)</name>
    <dbReference type="NCBI Taxonomy" id="443254"/>
    <lineage>
        <taxon>Bacteria</taxon>
        <taxon>Thermotogati</taxon>
        <taxon>Thermotogota</taxon>
        <taxon>Thermotogae</taxon>
        <taxon>Petrotogales</taxon>
        <taxon>Petrotogaceae</taxon>
        <taxon>Marinitoga</taxon>
    </lineage>
</organism>
<keyword evidence="3" id="KW-0663">Pyridoxal phosphate</keyword>
<dbReference type="KEGG" id="mpz:Marpi_1476"/>
<dbReference type="EC" id="4.4.1.13" evidence="2"/>
<evidence type="ECO:0000313" key="8">
    <source>
        <dbReference type="Proteomes" id="UP000007161"/>
    </source>
</evidence>
<dbReference type="Gene3D" id="3.40.640.10">
    <property type="entry name" value="Type I PLP-dependent aspartate aminotransferase-like (Major domain)"/>
    <property type="match status" value="1"/>
</dbReference>
<dbReference type="OrthoDB" id="9802872at2"/>
<comment type="similarity">
    <text evidence="5">Belongs to the class-II pyridoxal-phosphate-dependent aminotransferase family. MalY/PatB cystathionine beta-lyase subfamily.</text>
</comment>
<evidence type="ECO:0000259" key="6">
    <source>
        <dbReference type="Pfam" id="PF00155"/>
    </source>
</evidence>
<dbReference type="NCBIfam" id="TIGR04350">
    <property type="entry name" value="C_S_lyase_PatB"/>
    <property type="match status" value="1"/>
</dbReference>
<dbReference type="STRING" id="443254.Marpi_1476"/>
<dbReference type="InterPro" id="IPR027619">
    <property type="entry name" value="C-S_lyase_PatB-like"/>
</dbReference>
<dbReference type="HOGENOM" id="CLU_017584_15_0_0"/>
<evidence type="ECO:0000256" key="5">
    <source>
        <dbReference type="ARBA" id="ARBA00037974"/>
    </source>
</evidence>
<dbReference type="Gene3D" id="3.90.1150.10">
    <property type="entry name" value="Aspartate Aminotransferase, domain 1"/>
    <property type="match status" value="1"/>
</dbReference>